<sequence>MSRLLTLSVFMSILFWIATPVAALGLTVPPVKSGDTKNYSSRENLRNCVSYQTVKDDIILVRVKSGTKVASQMLNLNVFDDENNKLRFERDISNEISIMFTNLNNPRNSDFQNEAGVIDQIKRSNIMNEVDMQKEHKKNKYNELINSDKGKSLVYICFDNLYADKSWSYNAESRDVELYVDIKNMETIQQTNYNNFAQYFLSLRQQEIKRNGGDASGSKEFTQEDFEKEVQFLKTELDNVVVNLQNSELILQNLMEAEFRLRDVNEDIFSAYTTVSIVLISCIVLFGLAQTIYFRFYLKKRRLL</sequence>
<keyword evidence="1" id="KW-1133">Transmembrane helix</keyword>
<feature type="signal peptide" evidence="2">
    <location>
        <begin position="1"/>
        <end position="23"/>
    </location>
</feature>
<keyword evidence="5" id="KW-1185">Reference proteome</keyword>
<dbReference type="InParanoid" id="A3LTN4"/>
<dbReference type="Proteomes" id="UP000002258">
    <property type="component" value="Chromosome 4"/>
</dbReference>
<evidence type="ECO:0000256" key="1">
    <source>
        <dbReference type="SAM" id="Phobius"/>
    </source>
</evidence>
<keyword evidence="1" id="KW-0472">Membrane</keyword>
<dbReference type="eggNOG" id="ENOG502T27P">
    <property type="taxonomic scope" value="Eukaryota"/>
</dbReference>
<evidence type="ECO:0000256" key="2">
    <source>
        <dbReference type="SAM" id="SignalP"/>
    </source>
</evidence>
<gene>
    <name evidence="4" type="ORF">PICST_83509</name>
</gene>
<dbReference type="InterPro" id="IPR009038">
    <property type="entry name" value="GOLD_dom"/>
</dbReference>
<feature type="transmembrane region" description="Helical" evidence="1">
    <location>
        <begin position="269"/>
        <end position="294"/>
    </location>
</feature>
<feature type="chain" id="PRO_5002655418" description="GOLD domain-containing protein" evidence="2">
    <location>
        <begin position="24"/>
        <end position="304"/>
    </location>
</feature>
<reference evidence="4 5" key="1">
    <citation type="journal article" date="2007" name="Nat. Biotechnol.">
        <title>Genome sequence of the lignocellulose-bioconverting and xylose-fermenting yeast Pichia stipitis.</title>
        <authorList>
            <person name="Jeffries T.W."/>
            <person name="Grigoriev I.V."/>
            <person name="Grimwood J."/>
            <person name="Laplaza J.M."/>
            <person name="Aerts A."/>
            <person name="Salamov A."/>
            <person name="Schmutz J."/>
            <person name="Lindquist E."/>
            <person name="Dehal P."/>
            <person name="Shapiro H."/>
            <person name="Jin Y.S."/>
            <person name="Passoth V."/>
            <person name="Richardson P.M."/>
        </authorList>
    </citation>
    <scope>NUCLEOTIDE SEQUENCE [LARGE SCALE GENOMIC DNA]</scope>
    <source>
        <strain evidence="5">ATCC 58785 / CBS 6054 / NBRC 10063 / NRRL Y-11545</strain>
    </source>
</reference>
<evidence type="ECO:0000313" key="4">
    <source>
        <dbReference type="EMBL" id="ABN66445.1"/>
    </source>
</evidence>
<dbReference type="HOGENOM" id="CLU_947017_0_0_1"/>
<evidence type="ECO:0000313" key="5">
    <source>
        <dbReference type="Proteomes" id="UP000002258"/>
    </source>
</evidence>
<dbReference type="SMART" id="SM01190">
    <property type="entry name" value="EMP24_GP25L"/>
    <property type="match status" value="1"/>
</dbReference>
<feature type="domain" description="GOLD" evidence="3">
    <location>
        <begin position="23"/>
        <end position="299"/>
    </location>
</feature>
<dbReference type="EMBL" id="CP000498">
    <property type="protein sequence ID" value="ABN66445.1"/>
    <property type="molecule type" value="Genomic_DNA"/>
</dbReference>
<dbReference type="OMA" id="LVYICFD"/>
<organism evidence="4 5">
    <name type="scientific">Scheffersomyces stipitis (strain ATCC 58785 / CBS 6054 / NBRC 10063 / NRRL Y-11545)</name>
    <name type="common">Yeast</name>
    <name type="synonym">Pichia stipitis</name>
    <dbReference type="NCBI Taxonomy" id="322104"/>
    <lineage>
        <taxon>Eukaryota</taxon>
        <taxon>Fungi</taxon>
        <taxon>Dikarya</taxon>
        <taxon>Ascomycota</taxon>
        <taxon>Saccharomycotina</taxon>
        <taxon>Pichiomycetes</taxon>
        <taxon>Debaryomycetaceae</taxon>
        <taxon>Scheffersomyces</taxon>
    </lineage>
</organism>
<dbReference type="OrthoDB" id="4013248at2759"/>
<dbReference type="AlphaFoldDB" id="A3LTN4"/>
<keyword evidence="2" id="KW-0732">Signal</keyword>
<dbReference type="GeneID" id="4838418"/>
<protein>
    <recommendedName>
        <fullName evidence="3">GOLD domain-containing protein</fullName>
    </recommendedName>
</protein>
<dbReference type="RefSeq" id="XP_001384474.1">
    <property type="nucleotide sequence ID" value="XM_001384437.1"/>
</dbReference>
<name>A3LTN4_PICST</name>
<keyword evidence="1" id="KW-0812">Transmembrane</keyword>
<accession>A3LTN4</accession>
<evidence type="ECO:0000259" key="3">
    <source>
        <dbReference type="SMART" id="SM01190"/>
    </source>
</evidence>
<proteinExistence type="predicted"/>
<dbReference type="KEGG" id="pic:PICST_83509"/>